<evidence type="ECO:0000313" key="5">
    <source>
        <dbReference type="EMBL" id="MBB5780764.1"/>
    </source>
</evidence>
<dbReference type="InterPro" id="IPR011040">
    <property type="entry name" value="Sialidase"/>
</dbReference>
<proteinExistence type="inferred from homology"/>
<protein>
    <recommendedName>
        <fullName evidence="3">exo-alpha-sialidase</fullName>
        <ecNumber evidence="3">3.2.1.18</ecNumber>
    </recommendedName>
</protein>
<reference evidence="5 6" key="1">
    <citation type="submission" date="2020-08" db="EMBL/GenBank/DDBJ databases">
        <title>Sequencing the genomes of 1000 actinobacteria strains.</title>
        <authorList>
            <person name="Klenk H.-P."/>
        </authorList>
    </citation>
    <scope>NUCLEOTIDE SEQUENCE [LARGE SCALE GENOMIC DNA]</scope>
    <source>
        <strain evidence="5 6">DSM 45507</strain>
    </source>
</reference>
<dbReference type="InterPro" id="IPR033803">
    <property type="entry name" value="CBD-like_Golvesin-Xly"/>
</dbReference>
<dbReference type="Pfam" id="PF25275">
    <property type="entry name" value="Golvesin_C"/>
    <property type="match status" value="1"/>
</dbReference>
<keyword evidence="6" id="KW-1185">Reference proteome</keyword>
<feature type="domain" description="CBM6" evidence="4">
    <location>
        <begin position="423"/>
        <end position="554"/>
    </location>
</feature>
<dbReference type="GO" id="GO:0016020">
    <property type="term" value="C:membrane"/>
    <property type="evidence" value="ECO:0007669"/>
    <property type="project" value="TreeGrafter"/>
</dbReference>
<evidence type="ECO:0000256" key="1">
    <source>
        <dbReference type="ARBA" id="ARBA00000427"/>
    </source>
</evidence>
<dbReference type="GO" id="GO:0009313">
    <property type="term" value="P:oligosaccharide catabolic process"/>
    <property type="evidence" value="ECO:0007669"/>
    <property type="project" value="TreeGrafter"/>
</dbReference>
<evidence type="ECO:0000256" key="3">
    <source>
        <dbReference type="ARBA" id="ARBA00012733"/>
    </source>
</evidence>
<dbReference type="RefSeq" id="WP_185074179.1">
    <property type="nucleotide sequence ID" value="NZ_JACHMB010000001.1"/>
</dbReference>
<dbReference type="PROSITE" id="PS51318">
    <property type="entry name" value="TAT"/>
    <property type="match status" value="1"/>
</dbReference>
<dbReference type="InterPro" id="IPR006311">
    <property type="entry name" value="TAT_signal"/>
</dbReference>
<dbReference type="InterPro" id="IPR008979">
    <property type="entry name" value="Galactose-bd-like_sf"/>
</dbReference>
<dbReference type="CDD" id="cd15482">
    <property type="entry name" value="Sialidase_non-viral"/>
    <property type="match status" value="1"/>
</dbReference>
<organism evidence="5 6">
    <name type="scientific">Nonomuraea jabiensis</name>
    <dbReference type="NCBI Taxonomy" id="882448"/>
    <lineage>
        <taxon>Bacteria</taxon>
        <taxon>Bacillati</taxon>
        <taxon>Actinomycetota</taxon>
        <taxon>Actinomycetes</taxon>
        <taxon>Streptosporangiales</taxon>
        <taxon>Streptosporangiaceae</taxon>
        <taxon>Nonomuraea</taxon>
    </lineage>
</organism>
<dbReference type="PANTHER" id="PTHR10628">
    <property type="entry name" value="SIALIDASE"/>
    <property type="match status" value="1"/>
</dbReference>
<dbReference type="GO" id="GO:0030246">
    <property type="term" value="F:carbohydrate binding"/>
    <property type="evidence" value="ECO:0007669"/>
    <property type="project" value="InterPro"/>
</dbReference>
<dbReference type="Proteomes" id="UP000579153">
    <property type="component" value="Unassembled WGS sequence"/>
</dbReference>
<accession>A0A7W9LEF8</accession>
<comment type="caution">
    <text evidence="5">The sequence shown here is derived from an EMBL/GenBank/DDBJ whole genome shotgun (WGS) entry which is preliminary data.</text>
</comment>
<dbReference type="EC" id="3.2.1.18" evidence="3"/>
<dbReference type="Gene3D" id="2.60.120.260">
    <property type="entry name" value="Galactose-binding domain-like"/>
    <property type="match status" value="1"/>
</dbReference>
<dbReference type="InterPro" id="IPR036278">
    <property type="entry name" value="Sialidase_sf"/>
</dbReference>
<dbReference type="AlphaFoldDB" id="A0A7W9LEF8"/>
<name>A0A7W9LEF8_9ACTN</name>
<dbReference type="GO" id="GO:0006689">
    <property type="term" value="P:ganglioside catabolic process"/>
    <property type="evidence" value="ECO:0007669"/>
    <property type="project" value="TreeGrafter"/>
</dbReference>
<dbReference type="Pfam" id="PF13088">
    <property type="entry name" value="BNR_2"/>
    <property type="match status" value="1"/>
</dbReference>
<dbReference type="GO" id="GO:0004308">
    <property type="term" value="F:exo-alpha-sialidase activity"/>
    <property type="evidence" value="ECO:0007669"/>
    <property type="project" value="UniProtKB-EC"/>
</dbReference>
<dbReference type="InterPro" id="IPR026856">
    <property type="entry name" value="Sialidase_fam"/>
</dbReference>
<comment type="similarity">
    <text evidence="2">Belongs to the glycosyl hydrolase 33 family.</text>
</comment>
<evidence type="ECO:0000256" key="2">
    <source>
        <dbReference type="ARBA" id="ARBA00009348"/>
    </source>
</evidence>
<dbReference type="PANTHER" id="PTHR10628:SF30">
    <property type="entry name" value="EXO-ALPHA-SIALIDASE"/>
    <property type="match status" value="1"/>
</dbReference>
<dbReference type="SUPFAM" id="SSF50939">
    <property type="entry name" value="Sialidases"/>
    <property type="match status" value="1"/>
</dbReference>
<evidence type="ECO:0000259" key="4">
    <source>
        <dbReference type="PROSITE" id="PS51175"/>
    </source>
</evidence>
<dbReference type="EMBL" id="JACHMB010000001">
    <property type="protein sequence ID" value="MBB5780764.1"/>
    <property type="molecule type" value="Genomic_DNA"/>
</dbReference>
<gene>
    <name evidence="5" type="ORF">HD596_007520</name>
</gene>
<evidence type="ECO:0000313" key="6">
    <source>
        <dbReference type="Proteomes" id="UP000579153"/>
    </source>
</evidence>
<dbReference type="InterPro" id="IPR005084">
    <property type="entry name" value="CBM6"/>
</dbReference>
<dbReference type="PROSITE" id="PS51175">
    <property type="entry name" value="CBM6"/>
    <property type="match status" value="1"/>
</dbReference>
<sequence length="703" mass="75084">MPQPDPRRPLIGRRAFGLGIAAASLTAALGPALPADATTSRRSATPSGDTAFDETTLWDNTVDPLESYHVHGLAVLPDGAVLVVTEGRHEVCDAGPRDLLVRRSPDGGDTWEPARTLVASVGGQSWGNPAFVVDRLTGGIFLFYMLSTRLPENTGCSGDRGDLFMISSEDGGLTWSAPRDMSGLFDRFPYGWTLHGPGPGHGIQLDNGRLLLNCAHRREVTGNTVDERRYGVASIYSDDHGRTWHATGEVPVSAAYPINEARLIQRSDGTVLLNGRAAAGGNRQRIVSVSADRGLSWSPPRLDGATGTFNAVDASLLRYTGGPGTSEVSRVLFSRPDSPVRTNLTVSISYDDAHSFRYSRVINEGRSYYSELGRLPDGRILLLYGRDGDDPSFPRRVVMSRFSLEWLSGGRDSLATGPGYAERLIDLTTGAATSGGTMSVAQDPVARGGKRVVFTTAQTGTYFEYTVNVPAPGTYELLLRYFRTADGGLVTVSIDGVKPRAALVDTTADRADGYDVAQLGSLDLTAGSHKLRFTASGVGRGGGRLVSLDTLSLIDAPSQPDVREEAVVDNDELGYEIISGTWSAGSSVPGYRGGNYHYAPAGTGQRVVRWRPIVPLTGNYEVQVSYTAHTNRASNAPFTVRHAGGTTLVRVDQRRSGATEPRGGSWVSLGTYRISEGVGRVELSDDANGVVIADAVRLLRAPG</sequence>
<dbReference type="Gene3D" id="2.120.10.10">
    <property type="match status" value="1"/>
</dbReference>
<dbReference type="GO" id="GO:0005737">
    <property type="term" value="C:cytoplasm"/>
    <property type="evidence" value="ECO:0007669"/>
    <property type="project" value="TreeGrafter"/>
</dbReference>
<comment type="catalytic activity">
    <reaction evidence="1">
        <text>Hydrolysis of alpha-(2-&gt;3)-, alpha-(2-&gt;6)-, alpha-(2-&gt;8)- glycosidic linkages of terminal sialic acid residues in oligosaccharides, glycoproteins, glycolipids, colominic acid and synthetic substrates.</text>
        <dbReference type="EC" id="3.2.1.18"/>
    </reaction>
</comment>
<dbReference type="SUPFAM" id="SSF49785">
    <property type="entry name" value="Galactose-binding domain-like"/>
    <property type="match status" value="1"/>
</dbReference>